<sequence>MIMRYNESTPKGPFYTRRCLSFGDPLLVSWSSGLEELDRRKWSRWKIAVLEQI</sequence>
<evidence type="ECO:0008006" key="3">
    <source>
        <dbReference type="Google" id="ProtNLM"/>
    </source>
</evidence>
<reference evidence="2" key="1">
    <citation type="journal article" date="2019" name="Int. J. Syst. Evol. Microbiol.">
        <title>The Global Catalogue of Microorganisms (GCM) 10K type strain sequencing project: providing services to taxonomists for standard genome sequencing and annotation.</title>
        <authorList>
            <consortium name="The Broad Institute Genomics Platform"/>
            <consortium name="The Broad Institute Genome Sequencing Center for Infectious Disease"/>
            <person name="Wu L."/>
            <person name="Ma J."/>
        </authorList>
    </citation>
    <scope>NUCLEOTIDE SEQUENCE [LARGE SCALE GENOMIC DNA]</scope>
    <source>
        <strain evidence="2">NBRC 3267</strain>
    </source>
</reference>
<gene>
    <name evidence="1" type="ORF">GCM10007867_32520</name>
</gene>
<accession>A0AAV5NIX5</accession>
<proteinExistence type="predicted"/>
<comment type="caution">
    <text evidence="1">The sequence shown here is derived from an EMBL/GenBank/DDBJ whole genome shotgun (WGS) entry which is preliminary data.</text>
</comment>
<dbReference type="AlphaFoldDB" id="A0AAV5NIX5"/>
<dbReference type="Proteomes" id="UP001156614">
    <property type="component" value="Unassembled WGS sequence"/>
</dbReference>
<evidence type="ECO:0000313" key="1">
    <source>
        <dbReference type="EMBL" id="GLQ64402.1"/>
    </source>
</evidence>
<name>A0AAV5NIX5_9PROT</name>
<organism evidence="1 2">
    <name type="scientific">Gluconobacter cerinus</name>
    <dbReference type="NCBI Taxonomy" id="38307"/>
    <lineage>
        <taxon>Bacteria</taxon>
        <taxon>Pseudomonadati</taxon>
        <taxon>Pseudomonadota</taxon>
        <taxon>Alphaproteobacteria</taxon>
        <taxon>Acetobacterales</taxon>
        <taxon>Acetobacteraceae</taxon>
        <taxon>Gluconobacter</taxon>
    </lineage>
</organism>
<evidence type="ECO:0000313" key="2">
    <source>
        <dbReference type="Proteomes" id="UP001156614"/>
    </source>
</evidence>
<dbReference type="EMBL" id="BSNU01000028">
    <property type="protein sequence ID" value="GLQ64402.1"/>
    <property type="molecule type" value="Genomic_DNA"/>
</dbReference>
<protein>
    <recommendedName>
        <fullName evidence="3">Transposase</fullName>
    </recommendedName>
</protein>
<keyword evidence="2" id="KW-1185">Reference proteome</keyword>